<keyword evidence="3" id="KW-1185">Reference proteome</keyword>
<evidence type="ECO:0000313" key="4">
    <source>
        <dbReference type="Proteomes" id="UP000639772"/>
    </source>
</evidence>
<name>A0A835P6F3_VANPL</name>
<sequence length="94" mass="10649">MACVARAVARHRLRLKQRWKEPHWGVDADGAVERTLGRWLRRRGRTPTMVMEAGRPGRDGTNIRTTKLLDFLALERSTARNDAVADGQGVAEER</sequence>
<evidence type="ECO:0000313" key="3">
    <source>
        <dbReference type="Proteomes" id="UP000636800"/>
    </source>
</evidence>
<reference evidence="3 4" key="1">
    <citation type="journal article" date="2020" name="Nat. Food">
        <title>A phased Vanilla planifolia genome enables genetic improvement of flavour and production.</title>
        <authorList>
            <person name="Hasing T."/>
            <person name="Tang H."/>
            <person name="Brym M."/>
            <person name="Khazi F."/>
            <person name="Huang T."/>
            <person name="Chambers A.H."/>
        </authorList>
    </citation>
    <scope>NUCLEOTIDE SEQUENCE [LARGE SCALE GENOMIC DNA]</scope>
    <source>
        <tissue evidence="2">Leaf</tissue>
    </source>
</reference>
<dbReference type="Proteomes" id="UP000639772">
    <property type="component" value="Unassembled WGS sequence"/>
</dbReference>
<gene>
    <name evidence="2" type="ORF">HPP92_028858</name>
    <name evidence="1" type="ORF">HPP92_028869</name>
</gene>
<evidence type="ECO:0000313" key="2">
    <source>
        <dbReference type="EMBL" id="KAG0446386.1"/>
    </source>
</evidence>
<dbReference type="EMBL" id="JADCNL010000582">
    <property type="protein sequence ID" value="KAG0446386.1"/>
    <property type="molecule type" value="Genomic_DNA"/>
</dbReference>
<organism evidence="2 3">
    <name type="scientific">Vanilla planifolia</name>
    <name type="common">Vanilla</name>
    <dbReference type="NCBI Taxonomy" id="51239"/>
    <lineage>
        <taxon>Eukaryota</taxon>
        <taxon>Viridiplantae</taxon>
        <taxon>Streptophyta</taxon>
        <taxon>Embryophyta</taxon>
        <taxon>Tracheophyta</taxon>
        <taxon>Spermatophyta</taxon>
        <taxon>Magnoliopsida</taxon>
        <taxon>Liliopsida</taxon>
        <taxon>Asparagales</taxon>
        <taxon>Orchidaceae</taxon>
        <taxon>Vanilloideae</taxon>
        <taxon>Vanilleae</taxon>
        <taxon>Vanilla</taxon>
    </lineage>
</organism>
<evidence type="ECO:0000313" key="1">
    <source>
        <dbReference type="EMBL" id="KAG0446382.1"/>
    </source>
</evidence>
<proteinExistence type="predicted"/>
<comment type="caution">
    <text evidence="2">The sequence shown here is derived from an EMBL/GenBank/DDBJ whole genome shotgun (WGS) entry which is preliminary data.</text>
</comment>
<dbReference type="Proteomes" id="UP000636800">
    <property type="component" value="Unassembled WGS sequence"/>
</dbReference>
<dbReference type="AlphaFoldDB" id="A0A835P6F3"/>
<accession>A0A835P6F3</accession>
<dbReference type="EMBL" id="JADCNM010000583">
    <property type="protein sequence ID" value="KAG0446382.1"/>
    <property type="molecule type" value="Genomic_DNA"/>
</dbReference>
<protein>
    <submittedName>
        <fullName evidence="2">Uncharacterized protein</fullName>
    </submittedName>
</protein>